<dbReference type="InterPro" id="IPR017441">
    <property type="entry name" value="Protein_kinase_ATP_BS"/>
</dbReference>
<evidence type="ECO:0000313" key="3">
    <source>
        <dbReference type="EMBL" id="KAK9292170.1"/>
    </source>
</evidence>
<keyword evidence="1" id="KW-0067">ATP-binding</keyword>
<organism evidence="3 4">
    <name type="scientific">Liquidambar formosana</name>
    <name type="common">Formosan gum</name>
    <dbReference type="NCBI Taxonomy" id="63359"/>
    <lineage>
        <taxon>Eukaryota</taxon>
        <taxon>Viridiplantae</taxon>
        <taxon>Streptophyta</taxon>
        <taxon>Embryophyta</taxon>
        <taxon>Tracheophyta</taxon>
        <taxon>Spermatophyta</taxon>
        <taxon>Magnoliopsida</taxon>
        <taxon>eudicotyledons</taxon>
        <taxon>Gunneridae</taxon>
        <taxon>Pentapetalae</taxon>
        <taxon>Saxifragales</taxon>
        <taxon>Altingiaceae</taxon>
        <taxon>Liquidambar</taxon>
    </lineage>
</organism>
<evidence type="ECO:0000313" key="4">
    <source>
        <dbReference type="Proteomes" id="UP001415857"/>
    </source>
</evidence>
<dbReference type="InterPro" id="IPR011009">
    <property type="entry name" value="Kinase-like_dom_sf"/>
</dbReference>
<reference evidence="3 4" key="1">
    <citation type="journal article" date="2024" name="Plant J.">
        <title>Genome sequences and population genomics reveal climatic adaptation and genomic divergence between two closely related sweetgum species.</title>
        <authorList>
            <person name="Xu W.Q."/>
            <person name="Ren C.Q."/>
            <person name="Zhang X.Y."/>
            <person name="Comes H.P."/>
            <person name="Liu X.H."/>
            <person name="Li Y.G."/>
            <person name="Kettle C.J."/>
            <person name="Jalonen R."/>
            <person name="Gaisberger H."/>
            <person name="Ma Y.Z."/>
            <person name="Qiu Y.X."/>
        </authorList>
    </citation>
    <scope>NUCLEOTIDE SEQUENCE [LARGE SCALE GENOMIC DNA]</scope>
    <source>
        <strain evidence="3">Hangzhou</strain>
    </source>
</reference>
<dbReference type="PROSITE" id="PS00107">
    <property type="entry name" value="PROTEIN_KINASE_ATP"/>
    <property type="match status" value="1"/>
</dbReference>
<protein>
    <recommendedName>
        <fullName evidence="2">Protein kinase domain-containing protein</fullName>
    </recommendedName>
</protein>
<dbReference type="GO" id="GO:0004672">
    <property type="term" value="F:protein kinase activity"/>
    <property type="evidence" value="ECO:0007669"/>
    <property type="project" value="InterPro"/>
</dbReference>
<dbReference type="InterPro" id="IPR000719">
    <property type="entry name" value="Prot_kinase_dom"/>
</dbReference>
<feature type="binding site" evidence="1">
    <location>
        <position position="57"/>
    </location>
    <ligand>
        <name>ATP</name>
        <dbReference type="ChEBI" id="CHEBI:30616"/>
    </ligand>
</feature>
<keyword evidence="4" id="KW-1185">Reference proteome</keyword>
<gene>
    <name evidence="3" type="ORF">L1049_020129</name>
</gene>
<proteinExistence type="predicted"/>
<dbReference type="PROSITE" id="PS50011">
    <property type="entry name" value="PROTEIN_KINASE_DOM"/>
    <property type="match status" value="1"/>
</dbReference>
<comment type="caution">
    <text evidence="3">The sequence shown here is derived from an EMBL/GenBank/DDBJ whole genome shotgun (WGS) entry which is preliminary data.</text>
</comment>
<keyword evidence="1" id="KW-0547">Nucleotide-binding</keyword>
<dbReference type="Proteomes" id="UP001415857">
    <property type="component" value="Unassembled WGS sequence"/>
</dbReference>
<evidence type="ECO:0000259" key="2">
    <source>
        <dbReference type="PROSITE" id="PS50011"/>
    </source>
</evidence>
<dbReference type="AlphaFoldDB" id="A0AAP0S6Z9"/>
<dbReference type="GO" id="GO:0007165">
    <property type="term" value="P:signal transduction"/>
    <property type="evidence" value="ECO:0007669"/>
    <property type="project" value="TreeGrafter"/>
</dbReference>
<name>A0AAP0S6Z9_LIQFO</name>
<dbReference type="PANTHER" id="PTHR48011">
    <property type="entry name" value="CCR4-NOT TRANSCRIPTIONAL COMPLEX SUBUNIT CAF120-RELATED"/>
    <property type="match status" value="1"/>
</dbReference>
<dbReference type="PANTHER" id="PTHR48011:SF56">
    <property type="entry name" value="PROTEIN KINASE DOMAIN-CONTAINING PROTEIN"/>
    <property type="match status" value="1"/>
</dbReference>
<evidence type="ECO:0000256" key="1">
    <source>
        <dbReference type="PROSITE-ProRule" id="PRU10141"/>
    </source>
</evidence>
<dbReference type="SUPFAM" id="SSF56112">
    <property type="entry name" value="Protein kinase-like (PK-like)"/>
    <property type="match status" value="1"/>
</dbReference>
<accession>A0AAP0S6Z9</accession>
<dbReference type="EMBL" id="JBBPBK010000001">
    <property type="protein sequence ID" value="KAK9292170.1"/>
    <property type="molecule type" value="Genomic_DNA"/>
</dbReference>
<dbReference type="GO" id="GO:0005524">
    <property type="term" value="F:ATP binding"/>
    <property type="evidence" value="ECO:0007669"/>
    <property type="project" value="UniProtKB-UniRule"/>
</dbReference>
<sequence length="92" mass="10194">MKRKQEPEPVNPSSFHCGRTWSKGSLIGRGSFGSVFVATLKKPISPNITLPPFMAVKSAEVSVSGSLQREKQVLDNLRRCPHIIRCFNLGKN</sequence>
<dbReference type="Gene3D" id="3.30.200.20">
    <property type="entry name" value="Phosphorylase Kinase, domain 1"/>
    <property type="match status" value="1"/>
</dbReference>
<dbReference type="InterPro" id="IPR052751">
    <property type="entry name" value="Plant_MAPKKK"/>
</dbReference>
<feature type="domain" description="Protein kinase" evidence="2">
    <location>
        <begin position="21"/>
        <end position="92"/>
    </location>
</feature>